<dbReference type="HOGENOM" id="CLU_1750446_0_0_1"/>
<reference evidence="2" key="2">
    <citation type="submission" date="2015-01" db="EMBL/GenBank/DDBJ databases">
        <title>Evolutionary Origins and Diversification of the Mycorrhizal Mutualists.</title>
        <authorList>
            <consortium name="DOE Joint Genome Institute"/>
            <consortium name="Mycorrhizal Genomics Consortium"/>
            <person name="Kohler A."/>
            <person name="Kuo A."/>
            <person name="Nagy L.G."/>
            <person name="Floudas D."/>
            <person name="Copeland A."/>
            <person name="Barry K.W."/>
            <person name="Cichocki N."/>
            <person name="Veneault-Fourrey C."/>
            <person name="LaButti K."/>
            <person name="Lindquist E.A."/>
            <person name="Lipzen A."/>
            <person name="Lundell T."/>
            <person name="Morin E."/>
            <person name="Murat C."/>
            <person name="Riley R."/>
            <person name="Ohm R."/>
            <person name="Sun H."/>
            <person name="Tunlid A."/>
            <person name="Henrissat B."/>
            <person name="Grigoriev I.V."/>
            <person name="Hibbett D.S."/>
            <person name="Martin F."/>
        </authorList>
    </citation>
    <scope>NUCLEOTIDE SEQUENCE [LARGE SCALE GENOMIC DNA]</scope>
    <source>
        <strain evidence="2">Marx 270</strain>
    </source>
</reference>
<keyword evidence="2" id="KW-1185">Reference proteome</keyword>
<gene>
    <name evidence="1" type="ORF">M404DRAFT_618997</name>
</gene>
<dbReference type="Proteomes" id="UP000054217">
    <property type="component" value="Unassembled WGS sequence"/>
</dbReference>
<dbReference type="EMBL" id="KN831976">
    <property type="protein sequence ID" value="KIO03405.1"/>
    <property type="molecule type" value="Genomic_DNA"/>
</dbReference>
<organism evidence="1 2">
    <name type="scientific">Pisolithus tinctorius Marx 270</name>
    <dbReference type="NCBI Taxonomy" id="870435"/>
    <lineage>
        <taxon>Eukaryota</taxon>
        <taxon>Fungi</taxon>
        <taxon>Dikarya</taxon>
        <taxon>Basidiomycota</taxon>
        <taxon>Agaricomycotina</taxon>
        <taxon>Agaricomycetes</taxon>
        <taxon>Agaricomycetidae</taxon>
        <taxon>Boletales</taxon>
        <taxon>Sclerodermatineae</taxon>
        <taxon>Pisolithaceae</taxon>
        <taxon>Pisolithus</taxon>
    </lineage>
</organism>
<sequence>MYLARHQTTLTSVQMPGPTLSVPECSGLGQGCQCWQYTSTALPEPQRANPGLCRTPSNCIDRVRLGNHYLIVYWPRRLCIGTRILNGSRHSFQPPPLGPVDEKKLVRQPEQVQGKSGNGRGGIILRTNSLKRLPPNTSLRNRMFLLGGQ</sequence>
<evidence type="ECO:0000313" key="2">
    <source>
        <dbReference type="Proteomes" id="UP000054217"/>
    </source>
</evidence>
<accession>A0A0C3NRC8</accession>
<protein>
    <submittedName>
        <fullName evidence="1">Uncharacterized protein</fullName>
    </submittedName>
</protein>
<reference evidence="1 2" key="1">
    <citation type="submission" date="2014-04" db="EMBL/GenBank/DDBJ databases">
        <authorList>
            <consortium name="DOE Joint Genome Institute"/>
            <person name="Kuo A."/>
            <person name="Kohler A."/>
            <person name="Costa M.D."/>
            <person name="Nagy L.G."/>
            <person name="Floudas D."/>
            <person name="Copeland A."/>
            <person name="Barry K.W."/>
            <person name="Cichocki N."/>
            <person name="Veneault-Fourrey C."/>
            <person name="LaButti K."/>
            <person name="Lindquist E.A."/>
            <person name="Lipzen A."/>
            <person name="Lundell T."/>
            <person name="Morin E."/>
            <person name="Murat C."/>
            <person name="Sun H."/>
            <person name="Tunlid A."/>
            <person name="Henrissat B."/>
            <person name="Grigoriev I.V."/>
            <person name="Hibbett D.S."/>
            <person name="Martin F."/>
            <person name="Nordberg H.P."/>
            <person name="Cantor M.N."/>
            <person name="Hua S.X."/>
        </authorList>
    </citation>
    <scope>NUCLEOTIDE SEQUENCE [LARGE SCALE GENOMIC DNA]</scope>
    <source>
        <strain evidence="1 2">Marx 270</strain>
    </source>
</reference>
<dbReference type="InParanoid" id="A0A0C3NRC8"/>
<name>A0A0C3NRC8_PISTI</name>
<proteinExistence type="predicted"/>
<dbReference type="AlphaFoldDB" id="A0A0C3NRC8"/>
<evidence type="ECO:0000313" key="1">
    <source>
        <dbReference type="EMBL" id="KIO03405.1"/>
    </source>
</evidence>